<gene>
    <name evidence="1" type="ORF">S01H1_85716</name>
</gene>
<name>X0Z100_9ZZZZ</name>
<dbReference type="AlphaFoldDB" id="X0Z100"/>
<sequence length="63" mass="7277">MGRKTAQAPKFLAVDDYLNEYAWRYNHRNGDQAMFEKLLLRAASREVAQAESEEARQAPGLHR</sequence>
<organism evidence="1">
    <name type="scientific">marine sediment metagenome</name>
    <dbReference type="NCBI Taxonomy" id="412755"/>
    <lineage>
        <taxon>unclassified sequences</taxon>
        <taxon>metagenomes</taxon>
        <taxon>ecological metagenomes</taxon>
    </lineage>
</organism>
<protein>
    <submittedName>
        <fullName evidence="1">Uncharacterized protein</fullName>
    </submittedName>
</protein>
<comment type="caution">
    <text evidence="1">The sequence shown here is derived from an EMBL/GenBank/DDBJ whole genome shotgun (WGS) entry which is preliminary data.</text>
</comment>
<proteinExistence type="predicted"/>
<reference evidence="1" key="1">
    <citation type="journal article" date="2014" name="Front. Microbiol.">
        <title>High frequency of phylogenetically diverse reductive dehalogenase-homologous genes in deep subseafloor sedimentary metagenomes.</title>
        <authorList>
            <person name="Kawai M."/>
            <person name="Futagami T."/>
            <person name="Toyoda A."/>
            <person name="Takaki Y."/>
            <person name="Nishi S."/>
            <person name="Hori S."/>
            <person name="Arai W."/>
            <person name="Tsubouchi T."/>
            <person name="Morono Y."/>
            <person name="Uchiyama I."/>
            <person name="Ito T."/>
            <person name="Fujiyama A."/>
            <person name="Inagaki F."/>
            <person name="Takami H."/>
        </authorList>
    </citation>
    <scope>NUCLEOTIDE SEQUENCE</scope>
    <source>
        <strain evidence="1">Expedition CK06-06</strain>
    </source>
</reference>
<feature type="non-terminal residue" evidence="1">
    <location>
        <position position="63"/>
    </location>
</feature>
<accession>X0Z100</accession>
<dbReference type="EMBL" id="BARS01058984">
    <property type="protein sequence ID" value="GAG42341.1"/>
    <property type="molecule type" value="Genomic_DNA"/>
</dbReference>
<evidence type="ECO:0000313" key="1">
    <source>
        <dbReference type="EMBL" id="GAG42341.1"/>
    </source>
</evidence>